<dbReference type="EMBL" id="JAVRFH010000144">
    <property type="protein sequence ID" value="MDT0616434.1"/>
    <property type="molecule type" value="Genomic_DNA"/>
</dbReference>
<proteinExistence type="predicted"/>
<feature type="compositionally biased region" description="Polar residues" evidence="1">
    <location>
        <begin position="919"/>
        <end position="932"/>
    </location>
</feature>
<dbReference type="RefSeq" id="WP_311585874.1">
    <property type="nucleotide sequence ID" value="NZ_JAVRFH010000144.1"/>
</dbReference>
<organism evidence="2 3">
    <name type="scientific">Streptomyces lancefieldiae</name>
    <dbReference type="NCBI Taxonomy" id="3075520"/>
    <lineage>
        <taxon>Bacteria</taxon>
        <taxon>Bacillati</taxon>
        <taxon>Actinomycetota</taxon>
        <taxon>Actinomycetes</taxon>
        <taxon>Kitasatosporales</taxon>
        <taxon>Streptomycetaceae</taxon>
        <taxon>Streptomyces</taxon>
    </lineage>
</organism>
<comment type="caution">
    <text evidence="2">The sequence shown here is derived from an EMBL/GenBank/DDBJ whole genome shotgun (WGS) entry which is preliminary data.</text>
</comment>
<sequence length="932" mass="101901">MAKADRNTAARAAVTGENHAQALSWIRAHGLLHGLAPDAESAEQQALESALLFALARPVGPFHPLTPSGSLFGIAKASPGPGDELRLWPATGYEAEVLARLLPSRTSETVSTVTGVAGLRWVRDGKYLALARVRASGQVLLAAKPRDVREAGRLCVEAGLLPLWDQADTAFEDTPRRDIDISLAESAPAWSRALRRPLLAREVASSWASREPTLAELAGDASALMPRRHGPVPRRPQIVHVRSTKGGVGCSTLSVQIAYGLTRAGRTVALVTDDAMVRQVAKDAADDAAVWHEPFAPAGGGRLLAAGHGYYGEHLDVRAAEATSRGEIVVLDVGGRPPAELAALPVADLTVLTDHYRARDWVQVDVIDRRPEQIRVFAALDEHFAQWRRPSVGQADADRLCTALDREFFYYAVTRLSDPDEVDVYDVDDAEDVEEWWDFGADWGSGHPDDVLPPEDGAPLDLWRRDFLDFITPEGQRRHPDSWDEVRESWIAHNRLRNLQRLSADGDPIEDLAVRTSEFLATAATEHDPQLRAATVEERETWLTAKLMRWLDARFNAHLRHDAPYLPRSAAETVMAVLDARFLTHGPHHAKRFAALADAVTGDDWWDAAAAARSLDGASFTLPPGPDEDADVREQGWAAFLAAVEEEGARRHGEVWSEVRTLWVEHLRRLEQEGREPFAPAEDDLSELRRQFAAALAPVTAAGVDWGSASGRWVAGVRSDAARVRDFDDLVERRQRPGTGEETAAALLRGARVLGLDPQMPVVMIINMYRPMGGTEAVTETADALRSHGVVALCTVRQRKAFEEFLFAPSTWNDDQVRPVQEELGSVVSTALKDAQKTSTSPRRGGFRIGQVALRLEVGVPYRPCPARRGGGRGRASPRPAGACGRCGRCCGPPATQRLRWPGGSVRPRYGGRGASRAGWTSCTAQGRWSTW</sequence>
<dbReference type="InterPro" id="IPR027417">
    <property type="entry name" value="P-loop_NTPase"/>
</dbReference>
<feature type="region of interest" description="Disordered" evidence="1">
    <location>
        <begin position="903"/>
        <end position="932"/>
    </location>
</feature>
<evidence type="ECO:0008006" key="4">
    <source>
        <dbReference type="Google" id="ProtNLM"/>
    </source>
</evidence>
<dbReference type="SUPFAM" id="SSF52540">
    <property type="entry name" value="P-loop containing nucleoside triphosphate hydrolases"/>
    <property type="match status" value="1"/>
</dbReference>
<evidence type="ECO:0000256" key="1">
    <source>
        <dbReference type="SAM" id="MobiDB-lite"/>
    </source>
</evidence>
<evidence type="ECO:0000313" key="2">
    <source>
        <dbReference type="EMBL" id="MDT0616434.1"/>
    </source>
</evidence>
<gene>
    <name evidence="2" type="ORF">RM812_40820</name>
</gene>
<dbReference type="Gene3D" id="3.40.50.300">
    <property type="entry name" value="P-loop containing nucleotide triphosphate hydrolases"/>
    <property type="match status" value="1"/>
</dbReference>
<keyword evidence="3" id="KW-1185">Reference proteome</keyword>
<protein>
    <recommendedName>
        <fullName evidence="4">CobQ/CobB/MinD/ParA nucleotide binding domain-containing protein</fullName>
    </recommendedName>
</protein>
<dbReference type="Proteomes" id="UP001180724">
    <property type="component" value="Unassembled WGS sequence"/>
</dbReference>
<accession>A0ABU3B1V3</accession>
<name>A0ABU3B1V3_9ACTN</name>
<reference evidence="2" key="1">
    <citation type="submission" date="2024-05" db="EMBL/GenBank/DDBJ databases">
        <title>30 novel species of actinomycetes from the DSMZ collection.</title>
        <authorList>
            <person name="Nouioui I."/>
        </authorList>
    </citation>
    <scope>NUCLEOTIDE SEQUENCE</scope>
    <source>
        <strain evidence="2">DSM 40712</strain>
    </source>
</reference>
<evidence type="ECO:0000313" key="3">
    <source>
        <dbReference type="Proteomes" id="UP001180724"/>
    </source>
</evidence>